<feature type="region of interest" description="Disordered" evidence="2">
    <location>
        <begin position="501"/>
        <end position="537"/>
    </location>
</feature>
<feature type="compositionally biased region" description="Polar residues" evidence="2">
    <location>
        <begin position="613"/>
        <end position="626"/>
    </location>
</feature>
<evidence type="ECO:0000256" key="2">
    <source>
        <dbReference type="SAM" id="MobiDB-lite"/>
    </source>
</evidence>
<feature type="compositionally biased region" description="Polar residues" evidence="2">
    <location>
        <begin position="11"/>
        <end position="31"/>
    </location>
</feature>
<feature type="region of interest" description="Disordered" evidence="2">
    <location>
        <begin position="554"/>
        <end position="628"/>
    </location>
</feature>
<evidence type="ECO:0000256" key="1">
    <source>
        <dbReference type="SAM" id="Coils"/>
    </source>
</evidence>
<proteinExistence type="predicted"/>
<evidence type="ECO:0000313" key="4">
    <source>
        <dbReference type="Proteomes" id="UP001281761"/>
    </source>
</evidence>
<sequence>MATMLAHHGNLPSTPLKQMMSTPGTPRSTASHAHTHIHCGQYNCKTCNPANSAKEALQMKSPYAKARTNGWDYTPTTPNLTPRSERKMHYFPITPTENRQHNFDGRLVKTAVQKRSHSYLANSSVMDSGGKMRHYDENSSPTMNGHNHLYDGGMMKDTPTLDRDFFASSKGQQLMKSSSKIQLDYNAVHDSLRSILDEAEQESRYGEYKTIEQAQAEHKEALEAENMAFESKKTEMMFKIANLKHAIAQQEKQSMELHLELETAVVDGERAIEQFRNEQLRMQQELRQAIDSSTRSVARAVKECEENEKIRRELFVNKCLVHKLQLALRGLYCNTTVTSKIYDARISNDENSAYALLNKASDGFELIPCTHWYQLHPNAIRDDLTLEEVERNKAFKTSVLEKRIRAPKESPTEDSGPTPVQDDDRGLEDLFEENISSNRIHLNQVRDMGDFDLGYVASDDDDDVNEAIAQRPSDVQRDLDESDNDIDPLRAALPLYVQESLKTQGAERTKGNRKKGQAADDSSDDESDDDDQTNILTTEGKKMKDILKKNEFLDLDSTDDGSDDDDDDMSSTPSPSSSVTHGKSSEKITKKKRTKSTRSQPSTPTPDTKTPRKSPTPSQTPKTSLLSKEEFVMTVRARQPINSRDLSKLFQSHITTESGRMHFSSLVIAFCVEKDGLLSLKS</sequence>
<reference evidence="3 4" key="1">
    <citation type="journal article" date="2022" name="bioRxiv">
        <title>Genomics of Preaxostyla Flagellates Illuminates Evolutionary Transitions and the Path Towards Mitochondrial Loss.</title>
        <authorList>
            <person name="Novak L.V.F."/>
            <person name="Treitli S.C."/>
            <person name="Pyrih J."/>
            <person name="Halakuc P."/>
            <person name="Pipaliya S.V."/>
            <person name="Vacek V."/>
            <person name="Brzon O."/>
            <person name="Soukal P."/>
            <person name="Eme L."/>
            <person name="Dacks J.B."/>
            <person name="Karnkowska A."/>
            <person name="Elias M."/>
            <person name="Hampl V."/>
        </authorList>
    </citation>
    <scope>NUCLEOTIDE SEQUENCE [LARGE SCALE GENOMIC DNA]</scope>
    <source>
        <strain evidence="3">NAU3</strain>
        <tissue evidence="3">Gut</tissue>
    </source>
</reference>
<feature type="compositionally biased region" description="Basic and acidic residues" evidence="2">
    <location>
        <begin position="400"/>
        <end position="411"/>
    </location>
</feature>
<keyword evidence="1" id="KW-0175">Coiled coil</keyword>
<accession>A0ABQ9Y3Z8</accession>
<feature type="region of interest" description="Disordered" evidence="2">
    <location>
        <begin position="400"/>
        <end position="425"/>
    </location>
</feature>
<dbReference type="EMBL" id="JARBJD010000037">
    <property type="protein sequence ID" value="KAK2958467.1"/>
    <property type="molecule type" value="Genomic_DNA"/>
</dbReference>
<organism evidence="3 4">
    <name type="scientific">Blattamonas nauphoetae</name>
    <dbReference type="NCBI Taxonomy" id="2049346"/>
    <lineage>
        <taxon>Eukaryota</taxon>
        <taxon>Metamonada</taxon>
        <taxon>Preaxostyla</taxon>
        <taxon>Oxymonadida</taxon>
        <taxon>Blattamonas</taxon>
    </lineage>
</organism>
<gene>
    <name evidence="3" type="ORF">BLNAU_6501</name>
</gene>
<evidence type="ECO:0000313" key="3">
    <source>
        <dbReference type="EMBL" id="KAK2958467.1"/>
    </source>
</evidence>
<feature type="region of interest" description="Disordered" evidence="2">
    <location>
        <begin position="1"/>
        <end position="31"/>
    </location>
</feature>
<feature type="compositionally biased region" description="Low complexity" evidence="2">
    <location>
        <begin position="597"/>
        <end position="608"/>
    </location>
</feature>
<feature type="compositionally biased region" description="Acidic residues" evidence="2">
    <location>
        <begin position="521"/>
        <end position="532"/>
    </location>
</feature>
<feature type="coiled-coil region" evidence="1">
    <location>
        <begin position="240"/>
        <end position="292"/>
    </location>
</feature>
<dbReference type="Proteomes" id="UP001281761">
    <property type="component" value="Unassembled WGS sequence"/>
</dbReference>
<feature type="compositionally biased region" description="Acidic residues" evidence="2">
    <location>
        <begin position="554"/>
        <end position="569"/>
    </location>
</feature>
<comment type="caution">
    <text evidence="3">The sequence shown here is derived from an EMBL/GenBank/DDBJ whole genome shotgun (WGS) entry which is preliminary data.</text>
</comment>
<name>A0ABQ9Y3Z8_9EUKA</name>
<protein>
    <submittedName>
        <fullName evidence="3">Uncharacterized protein</fullName>
    </submittedName>
</protein>
<keyword evidence="4" id="KW-1185">Reference proteome</keyword>